<dbReference type="SUPFAM" id="SSF52540">
    <property type="entry name" value="P-loop containing nucleoside triphosphate hydrolases"/>
    <property type="match status" value="1"/>
</dbReference>
<name>F4LN46_TREBD</name>
<dbReference type="EMBL" id="CP002696">
    <property type="protein sequence ID" value="AEE16811.1"/>
    <property type="molecule type" value="Genomic_DNA"/>
</dbReference>
<dbReference type="Proteomes" id="UP000006546">
    <property type="component" value="Chromosome"/>
</dbReference>
<evidence type="ECO:0000313" key="2">
    <source>
        <dbReference type="Proteomes" id="UP000006546"/>
    </source>
</evidence>
<dbReference type="OrthoDB" id="5429664at2"/>
<proteinExistence type="predicted"/>
<gene>
    <name evidence="1" type="ordered locus">Trebr_1387</name>
</gene>
<dbReference type="RefSeq" id="WP_013758516.1">
    <property type="nucleotide sequence ID" value="NC_015500.1"/>
</dbReference>
<dbReference type="STRING" id="906968.Trebr_1387"/>
<dbReference type="Gene3D" id="3.40.50.300">
    <property type="entry name" value="P-loop containing nucleotide triphosphate hydrolases"/>
    <property type="match status" value="1"/>
</dbReference>
<dbReference type="HOGENOM" id="CLU_056712_0_0_12"/>
<evidence type="ECO:0000313" key="1">
    <source>
        <dbReference type="EMBL" id="AEE16811.1"/>
    </source>
</evidence>
<dbReference type="InterPro" id="IPR027417">
    <property type="entry name" value="P-loop_NTPase"/>
</dbReference>
<keyword evidence="2" id="KW-1185">Reference proteome</keyword>
<reference evidence="2" key="1">
    <citation type="submission" date="2011-04" db="EMBL/GenBank/DDBJ databases">
        <title>The complete genome of Treponema brennaborense DSM 12168.</title>
        <authorList>
            <person name="Lucas S."/>
            <person name="Han J."/>
            <person name="Lapidus A."/>
            <person name="Bruce D."/>
            <person name="Goodwin L."/>
            <person name="Pitluck S."/>
            <person name="Peters L."/>
            <person name="Kyrpides N."/>
            <person name="Mavromatis K."/>
            <person name="Ivanova N."/>
            <person name="Mikhailova N."/>
            <person name="Pagani I."/>
            <person name="Teshima H."/>
            <person name="Detter J.C."/>
            <person name="Tapia R."/>
            <person name="Han C."/>
            <person name="Land M."/>
            <person name="Hauser L."/>
            <person name="Markowitz V."/>
            <person name="Cheng J.-F."/>
            <person name="Hugenholtz P."/>
            <person name="Woyke T."/>
            <person name="Wu D."/>
            <person name="Gronow S."/>
            <person name="Wellnitz S."/>
            <person name="Brambilla E."/>
            <person name="Klenk H.-P."/>
            <person name="Eisen J.A."/>
        </authorList>
    </citation>
    <scope>NUCLEOTIDE SEQUENCE [LARGE SCALE GENOMIC DNA]</scope>
    <source>
        <strain evidence="2">DSM 12168 / CIP 105900 / DD5/3</strain>
    </source>
</reference>
<dbReference type="eggNOG" id="COG1302">
    <property type="taxonomic scope" value="Bacteria"/>
</dbReference>
<sequence>MKIFSDMLHLLQGSTVYALVGPSGTGKSFRAKLLAQKYGIEAIIDDGLLIQDDKILAGQSAKREKTYMGAVRVALFDDKTHRDQIAKAVQKMHIKKILLLGTSEKMVQKIAMRLQLPAPSKIIKIEDIATQEEIETAIRSRQVEGKHVIPVPAIEIKRDYPKIFYNAVRVFLKRGKSKENKNANSKVFEKSVVRPEFSKKGRIEISEAALTQMAMHCVTEYDSQIRVKKLAIKTDAQGYRLVITIDIPFGTQLTGKIHNLQKYIIDNIEKYTGILIEEVSIIIDKITQTGKETR</sequence>
<protein>
    <submittedName>
        <fullName evidence="1">Uncharacterized protein</fullName>
    </submittedName>
</protein>
<organism evidence="1 2">
    <name type="scientific">Treponema brennaborense (strain DSM 12168 / CIP 105900 / DD5/3)</name>
    <dbReference type="NCBI Taxonomy" id="906968"/>
    <lineage>
        <taxon>Bacteria</taxon>
        <taxon>Pseudomonadati</taxon>
        <taxon>Spirochaetota</taxon>
        <taxon>Spirochaetia</taxon>
        <taxon>Spirochaetales</taxon>
        <taxon>Treponemataceae</taxon>
        <taxon>Treponema</taxon>
    </lineage>
</organism>
<dbReference type="KEGG" id="tbe:Trebr_1387"/>
<accession>F4LN46</accession>
<dbReference type="AlphaFoldDB" id="F4LN46"/>